<dbReference type="InterPro" id="IPR021109">
    <property type="entry name" value="Peptidase_aspartic_dom_sf"/>
</dbReference>
<dbReference type="Proteomes" id="UP001152799">
    <property type="component" value="Chromosome 3"/>
</dbReference>
<sequence>MAESLDSKRGQAMLTESDLLQLEEKIERIKVVYDEFNEVQNQIELAASDDNLEKEYEIRSAFEDTYYSHRSIAMSILGPREPLQDNNEFCPPKAIDINNITHISDPKLPRIDIQIFNKTISALMDTGSSINIIRSDLVADFKIDIKVNNQKFVSACGETPTSSGTIDLDFSINSLACNSEFILLPKLQEQ</sequence>
<dbReference type="CDD" id="cd00303">
    <property type="entry name" value="retropepsin_like"/>
    <property type="match status" value="1"/>
</dbReference>
<organism evidence="1 2">
    <name type="scientific">Ceutorhynchus assimilis</name>
    <name type="common">cabbage seed weevil</name>
    <dbReference type="NCBI Taxonomy" id="467358"/>
    <lineage>
        <taxon>Eukaryota</taxon>
        <taxon>Metazoa</taxon>
        <taxon>Ecdysozoa</taxon>
        <taxon>Arthropoda</taxon>
        <taxon>Hexapoda</taxon>
        <taxon>Insecta</taxon>
        <taxon>Pterygota</taxon>
        <taxon>Neoptera</taxon>
        <taxon>Endopterygota</taxon>
        <taxon>Coleoptera</taxon>
        <taxon>Polyphaga</taxon>
        <taxon>Cucujiformia</taxon>
        <taxon>Curculionidae</taxon>
        <taxon>Ceutorhynchinae</taxon>
        <taxon>Ceutorhynchus</taxon>
    </lineage>
</organism>
<keyword evidence="2" id="KW-1185">Reference proteome</keyword>
<dbReference type="SUPFAM" id="SSF50630">
    <property type="entry name" value="Acid proteases"/>
    <property type="match status" value="1"/>
</dbReference>
<accession>A0A9N9MSE2</accession>
<gene>
    <name evidence="1" type="ORF">CEUTPL_LOCUS6717</name>
</gene>
<dbReference type="OrthoDB" id="6769018at2759"/>
<dbReference type="AlphaFoldDB" id="A0A9N9MSE2"/>
<protein>
    <submittedName>
        <fullName evidence="1">Uncharacterized protein</fullName>
    </submittedName>
</protein>
<dbReference type="Gene3D" id="2.40.70.10">
    <property type="entry name" value="Acid Proteases"/>
    <property type="match status" value="1"/>
</dbReference>
<dbReference type="EMBL" id="OU892279">
    <property type="protein sequence ID" value="CAG9766127.1"/>
    <property type="molecule type" value="Genomic_DNA"/>
</dbReference>
<proteinExistence type="predicted"/>
<evidence type="ECO:0000313" key="1">
    <source>
        <dbReference type="EMBL" id="CAG9766127.1"/>
    </source>
</evidence>
<reference evidence="1" key="1">
    <citation type="submission" date="2022-01" db="EMBL/GenBank/DDBJ databases">
        <authorList>
            <person name="King R."/>
        </authorList>
    </citation>
    <scope>NUCLEOTIDE SEQUENCE</scope>
</reference>
<name>A0A9N9MSE2_9CUCU</name>
<evidence type="ECO:0000313" key="2">
    <source>
        <dbReference type="Proteomes" id="UP001152799"/>
    </source>
</evidence>
<dbReference type="Pfam" id="PF13650">
    <property type="entry name" value="Asp_protease_2"/>
    <property type="match status" value="1"/>
</dbReference>